<reference evidence="1" key="3">
    <citation type="submission" date="2020-09" db="EMBL/GenBank/DDBJ databases">
        <authorList>
            <person name="Sun Q."/>
            <person name="Zhou Y."/>
        </authorList>
    </citation>
    <scope>NUCLEOTIDE SEQUENCE</scope>
    <source>
        <strain evidence="1">CGMCC 1.14984</strain>
    </source>
</reference>
<name>A0A8J3EPD4_9PROT</name>
<keyword evidence="4" id="KW-1185">Reference proteome</keyword>
<evidence type="ECO:0000313" key="2">
    <source>
        <dbReference type="EMBL" id="NHK27858.1"/>
    </source>
</evidence>
<evidence type="ECO:0000313" key="1">
    <source>
        <dbReference type="EMBL" id="GGH96719.1"/>
    </source>
</evidence>
<dbReference type="Proteomes" id="UP000621856">
    <property type="component" value="Unassembled WGS sequence"/>
</dbReference>
<evidence type="ECO:0000313" key="4">
    <source>
        <dbReference type="Proteomes" id="UP000818603"/>
    </source>
</evidence>
<reference evidence="2 4" key="2">
    <citation type="submission" date="2020-02" db="EMBL/GenBank/DDBJ databases">
        <title>Genome sequence of Parvularcula flava strain NH6-79.</title>
        <authorList>
            <person name="Abdul Karim M.H."/>
            <person name="Lam M.Q."/>
            <person name="Chen S.J."/>
            <person name="Yahya A."/>
            <person name="Shahir S."/>
            <person name="Shamsir M.S."/>
            <person name="Chong C.S."/>
        </authorList>
    </citation>
    <scope>NUCLEOTIDE SEQUENCE [LARGE SCALE GENOMIC DNA]</scope>
    <source>
        <strain evidence="2 4">NH6-79</strain>
    </source>
</reference>
<dbReference type="AlphaFoldDB" id="A0A8J3EPD4"/>
<reference evidence="1" key="1">
    <citation type="journal article" date="2014" name="Int. J. Syst. Evol. Microbiol.">
        <title>Complete genome sequence of Corynebacterium casei LMG S-19264T (=DSM 44701T), isolated from a smear-ripened cheese.</title>
        <authorList>
            <consortium name="US DOE Joint Genome Institute (JGI-PGF)"/>
            <person name="Walter F."/>
            <person name="Albersmeier A."/>
            <person name="Kalinowski J."/>
            <person name="Ruckert C."/>
        </authorList>
    </citation>
    <scope>NUCLEOTIDE SEQUENCE</scope>
    <source>
        <strain evidence="1">CGMCC 1.14984</strain>
    </source>
</reference>
<gene>
    <name evidence="2" type="ORF">FF098_008090</name>
    <name evidence="1" type="ORF">GCM10011355_16280</name>
</gene>
<sequence>MEESREDSGGKIEFLCNPDLAGVIPAPERAGKFIPDWYRSLEREMGMPTKEGLPGLTAKACLPMADAFGLGYVIPLPMSVRLLVPEDRINIQMGWAADAPFQPVEQHHPGQIGAPEPPFQQVMPLKFINPWRIRVPEGYSVLFTQPFNHAELPFSCFTGFVDCDRFHTTVNFPFQWTGPVGDFTLPAGMPIAQLVPIKRDALLRDHEARAASDAEMAEQDEANRMKYNEVSSYAREWRTRK</sequence>
<comment type="caution">
    <text evidence="1">The sequence shown here is derived from an EMBL/GenBank/DDBJ whole genome shotgun (WGS) entry which is preliminary data.</text>
</comment>
<accession>A0A8J3EPD4</accession>
<protein>
    <submittedName>
        <fullName evidence="1">Uncharacterized protein</fullName>
    </submittedName>
</protein>
<organism evidence="1 3">
    <name type="scientific">Aquisalinus luteolus</name>
    <dbReference type="NCBI Taxonomy" id="1566827"/>
    <lineage>
        <taxon>Bacteria</taxon>
        <taxon>Pseudomonadati</taxon>
        <taxon>Pseudomonadota</taxon>
        <taxon>Alphaproteobacteria</taxon>
        <taxon>Parvularculales</taxon>
        <taxon>Parvularculaceae</taxon>
        <taxon>Aquisalinus</taxon>
    </lineage>
</organism>
<evidence type="ECO:0000313" key="3">
    <source>
        <dbReference type="Proteomes" id="UP000621856"/>
    </source>
</evidence>
<dbReference type="Proteomes" id="UP000818603">
    <property type="component" value="Unassembled WGS sequence"/>
</dbReference>
<dbReference type="EMBL" id="VCJR02000001">
    <property type="protein sequence ID" value="NHK27858.1"/>
    <property type="molecule type" value="Genomic_DNA"/>
</dbReference>
<proteinExistence type="predicted"/>
<dbReference type="EMBL" id="BMGZ01000001">
    <property type="protein sequence ID" value="GGH96719.1"/>
    <property type="molecule type" value="Genomic_DNA"/>
</dbReference>
<dbReference type="RefSeq" id="WP_155139147.1">
    <property type="nucleotide sequence ID" value="NZ_BMGZ01000001.1"/>
</dbReference>